<dbReference type="PANTHER" id="PTHR30563:SF0">
    <property type="entry name" value="DNA RECOMBINATION PROTEIN RMUC"/>
    <property type="match status" value="1"/>
</dbReference>
<feature type="coiled-coil region" evidence="5">
    <location>
        <begin position="26"/>
        <end position="81"/>
    </location>
</feature>
<dbReference type="PANTHER" id="PTHR30563">
    <property type="entry name" value="DNA RECOMBINATION PROTEIN RMUC"/>
    <property type="match status" value="1"/>
</dbReference>
<gene>
    <name evidence="6" type="ORF">SAMN05444266_105521</name>
</gene>
<keyword evidence="7" id="KW-1185">Reference proteome</keyword>
<evidence type="ECO:0000256" key="2">
    <source>
        <dbReference type="ARBA" id="ARBA00009840"/>
    </source>
</evidence>
<dbReference type="Pfam" id="PF02646">
    <property type="entry name" value="RmuC"/>
    <property type="match status" value="1"/>
</dbReference>
<keyword evidence="4" id="KW-0233">DNA recombination</keyword>
<evidence type="ECO:0000313" key="7">
    <source>
        <dbReference type="Proteomes" id="UP000184420"/>
    </source>
</evidence>
<keyword evidence="3 5" id="KW-0175">Coiled coil</keyword>
<proteinExistence type="inferred from homology"/>
<evidence type="ECO:0000313" key="6">
    <source>
        <dbReference type="EMBL" id="SHL93374.1"/>
    </source>
</evidence>
<evidence type="ECO:0000256" key="5">
    <source>
        <dbReference type="SAM" id="Coils"/>
    </source>
</evidence>
<evidence type="ECO:0000256" key="1">
    <source>
        <dbReference type="ARBA" id="ARBA00003416"/>
    </source>
</evidence>
<feature type="coiled-coil region" evidence="5">
    <location>
        <begin position="166"/>
        <end position="200"/>
    </location>
</feature>
<dbReference type="EMBL" id="FRBL01000005">
    <property type="protein sequence ID" value="SHL93374.1"/>
    <property type="molecule type" value="Genomic_DNA"/>
</dbReference>
<reference evidence="6 7" key="1">
    <citation type="submission" date="2016-11" db="EMBL/GenBank/DDBJ databases">
        <authorList>
            <person name="Jaros S."/>
            <person name="Januszkiewicz K."/>
            <person name="Wedrychowicz H."/>
        </authorList>
    </citation>
    <scope>NUCLEOTIDE SEQUENCE [LARGE SCALE GENOMIC DNA]</scope>
    <source>
        <strain evidence="6 7">DSM 27406</strain>
    </source>
</reference>
<sequence>MIAALIATGIVLLGFIYLLFAAKSRQQQLESQHRQMQDRAVQLESQQLYLESALKDRQQQLQDAQDQLERLNEEYALQKGDQGRLLEQNKYLQLQLSEERQRLIQQQEDARHQFENIAHQLLHRISGNFMEQNQTKLDDLLKPLSDKIDNFRSSVQQSLVAETTQRTELRAELQRLLLLNQTLTKEANNLTNALKADTKKQGNWGEVILEKVLEASGLEKGIHYFTQDSRYDAEGQLRRPDMVLHLPEDRRVIIDSKVSLKAYEQYCSSEDDTTRQQFLKQHLASVKNHVNELSAKAYQSLYNNTTDFVLLFIPVEPAYALAIMQPDEDLYDFAFRKRIILVSVPSLLATLKVIENMWRLEKQNRNAQEIVRQGGALYDKFVGFVNDLDQVNNYLGKTRDAYDEAMKKLTTGSGNLVGRAEKMRKLGVDNKKKLPEIYIQEAPQENETLESGTDN</sequence>
<dbReference type="GO" id="GO:0006310">
    <property type="term" value="P:DNA recombination"/>
    <property type="evidence" value="ECO:0007669"/>
    <property type="project" value="UniProtKB-KW"/>
</dbReference>
<evidence type="ECO:0000256" key="4">
    <source>
        <dbReference type="ARBA" id="ARBA00023172"/>
    </source>
</evidence>
<dbReference type="AlphaFoldDB" id="A0A1M7ENW9"/>
<accession>A0A1M7ENW9</accession>
<name>A0A1M7ENW9_9BACT</name>
<dbReference type="Proteomes" id="UP000184420">
    <property type="component" value="Unassembled WGS sequence"/>
</dbReference>
<organism evidence="6 7">
    <name type="scientific">Chitinophaga jiangningensis</name>
    <dbReference type="NCBI Taxonomy" id="1419482"/>
    <lineage>
        <taxon>Bacteria</taxon>
        <taxon>Pseudomonadati</taxon>
        <taxon>Bacteroidota</taxon>
        <taxon>Chitinophagia</taxon>
        <taxon>Chitinophagales</taxon>
        <taxon>Chitinophagaceae</taxon>
        <taxon>Chitinophaga</taxon>
    </lineage>
</organism>
<evidence type="ECO:0000256" key="3">
    <source>
        <dbReference type="ARBA" id="ARBA00023054"/>
    </source>
</evidence>
<protein>
    <submittedName>
        <fullName evidence="6">DNA recombination protein RmuC</fullName>
    </submittedName>
</protein>
<dbReference type="RefSeq" id="WP_073082703.1">
    <property type="nucleotide sequence ID" value="NZ_FRBL01000005.1"/>
</dbReference>
<dbReference type="InterPro" id="IPR003798">
    <property type="entry name" value="DNA_recombination_RmuC"/>
</dbReference>
<dbReference type="OrthoDB" id="370725at2"/>
<comment type="similarity">
    <text evidence="2">Belongs to the RmuC family.</text>
</comment>
<comment type="function">
    <text evidence="1">Involved in DNA recombination.</text>
</comment>